<keyword evidence="1" id="KW-0812">Transmembrane</keyword>
<protein>
    <submittedName>
        <fullName evidence="2">Uncharacterized protein</fullName>
    </submittedName>
</protein>
<name>A0A2N5ZKS7_MUIH1</name>
<proteinExistence type="predicted"/>
<keyword evidence="1" id="KW-0472">Membrane</keyword>
<organism evidence="2 3">
    <name type="scientific">Muiribacterium halophilum</name>
    <dbReference type="NCBI Taxonomy" id="2053465"/>
    <lineage>
        <taxon>Bacteria</taxon>
        <taxon>Candidatus Muiribacteriota</taxon>
        <taxon>Candidatus Muiribacteriia</taxon>
        <taxon>Candidatus Muiribacteriales</taxon>
        <taxon>Candidatus Muiribacteriaceae</taxon>
        <taxon>Candidatus Muiribacterium</taxon>
    </lineage>
</organism>
<gene>
    <name evidence="2" type="ORF">C0601_02270</name>
</gene>
<reference evidence="2 3" key="1">
    <citation type="submission" date="2017-11" db="EMBL/GenBank/DDBJ databases">
        <title>Genome-resolved metagenomics identifies genetic mobility, metabolic interactions, and unexpected diversity in perchlorate-reducing communities.</title>
        <authorList>
            <person name="Barnum T.P."/>
            <person name="Figueroa I.A."/>
            <person name="Carlstrom C.I."/>
            <person name="Lucas L.N."/>
            <person name="Engelbrektson A.L."/>
            <person name="Coates J.D."/>
        </authorList>
    </citation>
    <scope>NUCLEOTIDE SEQUENCE [LARGE SCALE GENOMIC DNA]</scope>
    <source>
        <strain evidence="2">BM706</strain>
    </source>
</reference>
<evidence type="ECO:0000256" key="1">
    <source>
        <dbReference type="SAM" id="Phobius"/>
    </source>
</evidence>
<evidence type="ECO:0000313" key="3">
    <source>
        <dbReference type="Proteomes" id="UP000234857"/>
    </source>
</evidence>
<feature type="transmembrane region" description="Helical" evidence="1">
    <location>
        <begin position="22"/>
        <end position="45"/>
    </location>
</feature>
<sequence>MRFLKALTKKLLSIIEFFLQKIILRILLFFLYILVFPIGRFLLLFDFKRKKESYFEDFEIEKERDFYYWQS</sequence>
<accession>A0A2N5ZKS7</accession>
<dbReference type="Proteomes" id="UP000234857">
    <property type="component" value="Unassembled WGS sequence"/>
</dbReference>
<evidence type="ECO:0000313" key="2">
    <source>
        <dbReference type="EMBL" id="PLX19297.1"/>
    </source>
</evidence>
<dbReference type="AlphaFoldDB" id="A0A2N5ZKS7"/>
<keyword evidence="1" id="KW-1133">Transmembrane helix</keyword>
<comment type="caution">
    <text evidence="2">The sequence shown here is derived from an EMBL/GenBank/DDBJ whole genome shotgun (WGS) entry which is preliminary data.</text>
</comment>
<dbReference type="EMBL" id="PKTG01000035">
    <property type="protein sequence ID" value="PLX19297.1"/>
    <property type="molecule type" value="Genomic_DNA"/>
</dbReference>